<keyword evidence="9" id="KW-1185">Reference proteome</keyword>
<feature type="transmembrane region" description="Helical" evidence="6">
    <location>
        <begin position="378"/>
        <end position="397"/>
    </location>
</feature>
<feature type="transmembrane region" description="Helical" evidence="6">
    <location>
        <begin position="315"/>
        <end position="334"/>
    </location>
</feature>
<dbReference type="Pfam" id="PF07690">
    <property type="entry name" value="MFS_1"/>
    <property type="match status" value="1"/>
</dbReference>
<dbReference type="InterPro" id="IPR036259">
    <property type="entry name" value="MFS_trans_sf"/>
</dbReference>
<feature type="domain" description="Major facilitator superfamily (MFS) profile" evidence="7">
    <location>
        <begin position="23"/>
        <end position="532"/>
    </location>
</feature>
<dbReference type="AlphaFoldDB" id="A0A1E1MIY8"/>
<protein>
    <submittedName>
        <fullName evidence="8">Related to E.coli tetracycline resistance protein TCR1</fullName>
    </submittedName>
</protein>
<dbReference type="PROSITE" id="PS50850">
    <property type="entry name" value="MFS"/>
    <property type="match status" value="1"/>
</dbReference>
<organism evidence="8 9">
    <name type="scientific">Rhynchosporium secalis</name>
    <name type="common">Barley scald fungus</name>
    <dbReference type="NCBI Taxonomy" id="38038"/>
    <lineage>
        <taxon>Eukaryota</taxon>
        <taxon>Fungi</taxon>
        <taxon>Dikarya</taxon>
        <taxon>Ascomycota</taxon>
        <taxon>Pezizomycotina</taxon>
        <taxon>Leotiomycetes</taxon>
        <taxon>Helotiales</taxon>
        <taxon>Ploettnerulaceae</taxon>
        <taxon>Rhynchosporium</taxon>
    </lineage>
</organism>
<feature type="transmembrane region" description="Helical" evidence="6">
    <location>
        <begin position="180"/>
        <end position="202"/>
    </location>
</feature>
<evidence type="ECO:0000256" key="4">
    <source>
        <dbReference type="ARBA" id="ARBA00022989"/>
    </source>
</evidence>
<feature type="transmembrane region" description="Helical" evidence="6">
    <location>
        <begin position="409"/>
        <end position="428"/>
    </location>
</feature>
<dbReference type="EMBL" id="FJVC01000367">
    <property type="protein sequence ID" value="CZT49068.1"/>
    <property type="molecule type" value="Genomic_DNA"/>
</dbReference>
<evidence type="ECO:0000256" key="6">
    <source>
        <dbReference type="SAM" id="Phobius"/>
    </source>
</evidence>
<dbReference type="CDD" id="cd17330">
    <property type="entry name" value="MFS_SLC46_TetA_like"/>
    <property type="match status" value="1"/>
</dbReference>
<dbReference type="InterPro" id="IPR020846">
    <property type="entry name" value="MFS_dom"/>
</dbReference>
<dbReference type="SUPFAM" id="SSF103473">
    <property type="entry name" value="MFS general substrate transporter"/>
    <property type="match status" value="1"/>
</dbReference>
<dbReference type="PANTHER" id="PTHR23504">
    <property type="entry name" value="MAJOR FACILITATOR SUPERFAMILY DOMAIN-CONTAINING PROTEIN 10"/>
    <property type="match status" value="1"/>
</dbReference>
<feature type="transmembrane region" description="Helical" evidence="6">
    <location>
        <begin position="62"/>
        <end position="82"/>
    </location>
</feature>
<keyword evidence="2" id="KW-0813">Transport</keyword>
<dbReference type="GO" id="GO:0016020">
    <property type="term" value="C:membrane"/>
    <property type="evidence" value="ECO:0007669"/>
    <property type="project" value="UniProtKB-SubCell"/>
</dbReference>
<keyword evidence="5 6" id="KW-0472">Membrane</keyword>
<keyword evidence="4 6" id="KW-1133">Transmembrane helix</keyword>
<evidence type="ECO:0000259" key="7">
    <source>
        <dbReference type="PROSITE" id="PS50850"/>
    </source>
</evidence>
<dbReference type="GO" id="GO:0022857">
    <property type="term" value="F:transmembrane transporter activity"/>
    <property type="evidence" value="ECO:0007669"/>
    <property type="project" value="InterPro"/>
</dbReference>
<feature type="transmembrane region" description="Helical" evidence="6">
    <location>
        <begin position="222"/>
        <end position="246"/>
    </location>
</feature>
<evidence type="ECO:0000313" key="8">
    <source>
        <dbReference type="EMBL" id="CZT49068.1"/>
    </source>
</evidence>
<feature type="transmembrane region" description="Helical" evidence="6">
    <location>
        <begin position="509"/>
        <end position="527"/>
    </location>
</feature>
<evidence type="ECO:0000256" key="5">
    <source>
        <dbReference type="ARBA" id="ARBA00023136"/>
    </source>
</evidence>
<gene>
    <name evidence="8" type="ORF">RSE6_09855</name>
</gene>
<evidence type="ECO:0000256" key="1">
    <source>
        <dbReference type="ARBA" id="ARBA00004141"/>
    </source>
</evidence>
<feature type="transmembrane region" description="Helical" evidence="6">
    <location>
        <begin position="434"/>
        <end position="458"/>
    </location>
</feature>
<name>A0A1E1MIY8_RHYSE</name>
<dbReference type="Proteomes" id="UP000177625">
    <property type="component" value="Unassembled WGS sequence"/>
</dbReference>
<feature type="transmembrane region" description="Helical" evidence="6">
    <location>
        <begin position="94"/>
        <end position="119"/>
    </location>
</feature>
<evidence type="ECO:0000313" key="9">
    <source>
        <dbReference type="Proteomes" id="UP000177625"/>
    </source>
</evidence>
<reference evidence="9" key="1">
    <citation type="submission" date="2016-03" db="EMBL/GenBank/DDBJ databases">
        <authorList>
            <person name="Guldener U."/>
        </authorList>
    </citation>
    <scope>NUCLEOTIDE SEQUENCE [LARGE SCALE GENOMIC DNA]</scope>
</reference>
<feature type="transmembrane region" description="Helical" evidence="6">
    <location>
        <begin position="470"/>
        <end position="489"/>
    </location>
</feature>
<feature type="transmembrane region" description="Helical" evidence="6">
    <location>
        <begin position="131"/>
        <end position="150"/>
    </location>
</feature>
<keyword evidence="3 6" id="KW-0812">Transmembrane</keyword>
<dbReference type="PANTHER" id="PTHR23504:SF2">
    <property type="entry name" value="TRANSPORTER, PUTATIVE (AFU_ORTHOLOGUE AFUA_8G04150)-RELATED"/>
    <property type="match status" value="1"/>
</dbReference>
<dbReference type="InterPro" id="IPR011701">
    <property type="entry name" value="MFS"/>
</dbReference>
<sequence length="552" mass="60234">MTLTRQRSRSLSRQDPDKFPTTQLFLLAIVRLAEPIALTSIFPYAWPLVKKFHVGDENDASFYAGLLISAFALAESLTGMWWGSLSDRVGRKPVLLAGCAGTMLSMIMVGFSSNIWMALAGRAIGGFLNGNIGVIQYVAFFLGSGLSVISRLSRLEAFTKDNLRTMVAELVTKPEHEPRAYCIMPFVWSIGTIVGPALGGTFADPAQGFPRYFSQDGIFGRFPYLLPNLLCSSLLFVSILAGYFLLEETHPDMLPRVNLPDSTYVSDETPLMATADAIKAPPIDLRAETYSTFKGSDDSDWRRSTSKSSTSPKIFTKRVIALVIALGIFTYHSMTYDHLLPIFLEDERGSLTTSALSNTPLTNPFFIPGGLGLSIQKVGVIMSINGVIALFIQAVIFPLAAEALGIHKLFLTVSLLHPISYLIMPYLIYLPESYLMLGIYTCLTIRNILSILAYPVLLILIKEATPSPCVLGKINGLAASAGAACRTVAPPVAGYLYTLGSRMDFTGLAWYGSAFVAVIGALQSFSVKRTKRSGENEEWKPERVSTVVSLAH</sequence>
<comment type="subcellular location">
    <subcellularLocation>
        <location evidence="1">Membrane</location>
        <topology evidence="1">Multi-pass membrane protein</topology>
    </subcellularLocation>
</comment>
<proteinExistence type="predicted"/>
<evidence type="ECO:0000256" key="2">
    <source>
        <dbReference type="ARBA" id="ARBA00022448"/>
    </source>
</evidence>
<accession>A0A1E1MIY8</accession>
<evidence type="ECO:0000256" key="3">
    <source>
        <dbReference type="ARBA" id="ARBA00022692"/>
    </source>
</evidence>
<dbReference type="Gene3D" id="1.20.1250.20">
    <property type="entry name" value="MFS general substrate transporter like domains"/>
    <property type="match status" value="1"/>
</dbReference>
<feature type="transmembrane region" description="Helical" evidence="6">
    <location>
        <begin position="21"/>
        <end position="42"/>
    </location>
</feature>